<proteinExistence type="predicted"/>
<organism evidence="1 2">
    <name type="scientific">Acrobeloides nanus</name>
    <dbReference type="NCBI Taxonomy" id="290746"/>
    <lineage>
        <taxon>Eukaryota</taxon>
        <taxon>Metazoa</taxon>
        <taxon>Ecdysozoa</taxon>
        <taxon>Nematoda</taxon>
        <taxon>Chromadorea</taxon>
        <taxon>Rhabditida</taxon>
        <taxon>Tylenchina</taxon>
        <taxon>Cephalobomorpha</taxon>
        <taxon>Cephaloboidea</taxon>
        <taxon>Cephalobidae</taxon>
        <taxon>Acrobeloides</taxon>
    </lineage>
</organism>
<dbReference type="WBParaSite" id="ACRNAN_scaffold15003.g30883.t1">
    <property type="protein sequence ID" value="ACRNAN_scaffold15003.g30883.t1"/>
    <property type="gene ID" value="ACRNAN_scaffold15003.g30883"/>
</dbReference>
<sequence>SEDMVEIVKGLRRQRIFSIQNNVQYLYVDRVLLYFIDKYKAVAQSPKMQRLYKQFKRDYNQ</sequence>
<reference evidence="2" key="1">
    <citation type="submission" date="2022-11" db="UniProtKB">
        <authorList>
            <consortium name="WormBaseParasite"/>
        </authorList>
    </citation>
    <scope>IDENTIFICATION</scope>
</reference>
<protein>
    <submittedName>
        <fullName evidence="2">Uncharacterized protein</fullName>
    </submittedName>
</protein>
<accession>A0A914CWN1</accession>
<dbReference type="Proteomes" id="UP000887540">
    <property type="component" value="Unplaced"/>
</dbReference>
<dbReference type="Gene3D" id="3.90.190.10">
    <property type="entry name" value="Protein tyrosine phosphatase superfamily"/>
    <property type="match status" value="1"/>
</dbReference>
<dbReference type="SUPFAM" id="SSF52799">
    <property type="entry name" value="(Phosphotyrosine protein) phosphatases II"/>
    <property type="match status" value="1"/>
</dbReference>
<dbReference type="AlphaFoldDB" id="A0A914CWN1"/>
<dbReference type="InterPro" id="IPR029021">
    <property type="entry name" value="Prot-tyrosine_phosphatase-like"/>
</dbReference>
<evidence type="ECO:0000313" key="1">
    <source>
        <dbReference type="Proteomes" id="UP000887540"/>
    </source>
</evidence>
<evidence type="ECO:0000313" key="2">
    <source>
        <dbReference type="WBParaSite" id="ACRNAN_scaffold15003.g30883.t1"/>
    </source>
</evidence>
<name>A0A914CWN1_9BILA</name>
<keyword evidence="1" id="KW-1185">Reference proteome</keyword>